<dbReference type="RefSeq" id="WP_338251230.1">
    <property type="nucleotide sequence ID" value="NZ_AP028907.1"/>
</dbReference>
<dbReference type="Gene3D" id="1.10.260.40">
    <property type="entry name" value="lambda repressor-like DNA-binding domains"/>
    <property type="match status" value="1"/>
</dbReference>
<dbReference type="SUPFAM" id="SSF47413">
    <property type="entry name" value="lambda repressor-like DNA-binding domains"/>
    <property type="match status" value="1"/>
</dbReference>
<dbReference type="SMART" id="SM00530">
    <property type="entry name" value="HTH_XRE"/>
    <property type="match status" value="1"/>
</dbReference>
<accession>A0ABN6ZKI5</accession>
<name>A0ABN6ZKI5_9CREN</name>
<proteinExistence type="predicted"/>
<dbReference type="Proteomes" id="UP001341135">
    <property type="component" value="Chromosome"/>
</dbReference>
<dbReference type="InterPro" id="IPR001387">
    <property type="entry name" value="Cro/C1-type_HTH"/>
</dbReference>
<organism evidence="2 3">
    <name type="scientific">Pyrodictium abyssi</name>
    <dbReference type="NCBI Taxonomy" id="54256"/>
    <lineage>
        <taxon>Archaea</taxon>
        <taxon>Thermoproteota</taxon>
        <taxon>Thermoprotei</taxon>
        <taxon>Desulfurococcales</taxon>
        <taxon>Pyrodictiaceae</taxon>
        <taxon>Pyrodictium</taxon>
    </lineage>
</organism>
<evidence type="ECO:0000259" key="1">
    <source>
        <dbReference type="SMART" id="SM00530"/>
    </source>
</evidence>
<evidence type="ECO:0000313" key="3">
    <source>
        <dbReference type="Proteomes" id="UP001341135"/>
    </source>
</evidence>
<gene>
    <name evidence="2" type="ORF">PABY_03080</name>
</gene>
<dbReference type="InterPro" id="IPR010982">
    <property type="entry name" value="Lambda_DNA-bd_dom_sf"/>
</dbReference>
<feature type="domain" description="HTH cro/C1-type" evidence="1">
    <location>
        <begin position="22"/>
        <end position="75"/>
    </location>
</feature>
<reference evidence="2 3" key="1">
    <citation type="submission" date="2023-09" db="EMBL/GenBank/DDBJ databases">
        <title>Pyrofollis japonicus gen. nov. sp. nov., a novel member of the family Pyrodictiaceae isolated from the Iheya North hydrothermal field.</title>
        <authorList>
            <person name="Miyazaki U."/>
            <person name="Sanari M."/>
            <person name="Tame A."/>
            <person name="Kitajima M."/>
            <person name="Okamoto A."/>
            <person name="Sawayama S."/>
            <person name="Miyazaki J."/>
            <person name="Takai K."/>
            <person name="Nakagawa S."/>
        </authorList>
    </citation>
    <scope>NUCLEOTIDE SEQUENCE [LARGE SCALE GENOMIC DNA]</scope>
    <source>
        <strain evidence="2 3">AV2</strain>
    </source>
</reference>
<keyword evidence="3" id="KW-1185">Reference proteome</keyword>
<evidence type="ECO:0000313" key="2">
    <source>
        <dbReference type="EMBL" id="BES80741.1"/>
    </source>
</evidence>
<protein>
    <recommendedName>
        <fullName evidence="1">HTH cro/C1-type domain-containing protein</fullName>
    </recommendedName>
</protein>
<dbReference type="Pfam" id="PF01381">
    <property type="entry name" value="HTH_3"/>
    <property type="match status" value="1"/>
</dbReference>
<sequence>MAQELQGVCEAIALLDPKTRRRLVEIALENGYAAKDVAAIMGVSPAAVSRYIHESLSPSTETLCKMIHGIDPETRTKILAEAAYALWSALERLLQALPPSPDKMLLAERIADKVSIILAETTISSRSREEVV</sequence>
<dbReference type="GeneID" id="89288339"/>
<dbReference type="EMBL" id="AP028907">
    <property type="protein sequence ID" value="BES80741.1"/>
    <property type="molecule type" value="Genomic_DNA"/>
</dbReference>